<feature type="non-terminal residue" evidence="9">
    <location>
        <position position="100"/>
    </location>
</feature>
<comment type="cofactor">
    <cofactor evidence="1">
        <name>Zn(2+)</name>
        <dbReference type="ChEBI" id="CHEBI:29105"/>
    </cofactor>
</comment>
<evidence type="ECO:0000256" key="6">
    <source>
        <dbReference type="ARBA" id="ARBA00022833"/>
    </source>
</evidence>
<evidence type="ECO:0000256" key="7">
    <source>
        <dbReference type="ARBA" id="ARBA00023007"/>
    </source>
</evidence>
<organism evidence="9 10">
    <name type="scientific">Myodes glareolus</name>
    <name type="common">Bank vole</name>
    <name type="synonym">Clethrionomys glareolus</name>
    <dbReference type="NCBI Taxonomy" id="447135"/>
    <lineage>
        <taxon>Eukaryota</taxon>
        <taxon>Metazoa</taxon>
        <taxon>Chordata</taxon>
        <taxon>Craniata</taxon>
        <taxon>Vertebrata</taxon>
        <taxon>Euteleostomi</taxon>
        <taxon>Mammalia</taxon>
        <taxon>Eutheria</taxon>
        <taxon>Euarchontoglires</taxon>
        <taxon>Glires</taxon>
        <taxon>Rodentia</taxon>
        <taxon>Myomorpha</taxon>
        <taxon>Muroidea</taxon>
        <taxon>Cricetidae</taxon>
        <taxon>Arvicolinae</taxon>
        <taxon>Myodes</taxon>
    </lineage>
</organism>
<dbReference type="GO" id="GO:0006729">
    <property type="term" value="P:tetrahydrobiopterin biosynthetic process"/>
    <property type="evidence" value="ECO:0007669"/>
    <property type="project" value="UniProtKB-KW"/>
</dbReference>
<dbReference type="InterPro" id="IPR038418">
    <property type="entry name" value="6-PTP_synth/QueD_sf"/>
</dbReference>
<evidence type="ECO:0000256" key="5">
    <source>
        <dbReference type="ARBA" id="ARBA00022723"/>
    </source>
</evidence>
<evidence type="ECO:0000256" key="4">
    <source>
        <dbReference type="ARBA" id="ARBA00013100"/>
    </source>
</evidence>
<evidence type="ECO:0000256" key="3">
    <source>
        <dbReference type="ARBA" id="ARBA00009164"/>
    </source>
</evidence>
<dbReference type="PANTHER" id="PTHR12589:SF7">
    <property type="entry name" value="6-PYRUVOYL TETRAHYDROBIOPTERIN SYNTHASE"/>
    <property type="match status" value="1"/>
</dbReference>
<evidence type="ECO:0000313" key="10">
    <source>
        <dbReference type="Proteomes" id="UP001488838"/>
    </source>
</evidence>
<comment type="caution">
    <text evidence="9">The sequence shown here is derived from an EMBL/GenBank/DDBJ whole genome shotgun (WGS) entry which is preliminary data.</text>
</comment>
<dbReference type="AlphaFoldDB" id="A0AAW0H3V4"/>
<sequence length="100" mass="11042">MVMNLTDLKEYMEEAIMKPLDYKNLDLDVLHFADDIALKIGMFSDGGTSTSFILELSTVTEMQLLLLLGPIINGAPSPENEAFISSQLLPPPSCQEFCES</sequence>
<keyword evidence="6" id="KW-0862">Zinc</keyword>
<dbReference type="GO" id="GO:0046872">
    <property type="term" value="F:metal ion binding"/>
    <property type="evidence" value="ECO:0007669"/>
    <property type="project" value="UniProtKB-KW"/>
</dbReference>
<evidence type="ECO:0000256" key="2">
    <source>
        <dbReference type="ARBA" id="ARBA00005126"/>
    </source>
</evidence>
<protein>
    <recommendedName>
        <fullName evidence="4">6-pyruvoyltetrahydropterin synthase</fullName>
        <ecNumber evidence="4">4.2.3.12</ecNumber>
    </recommendedName>
</protein>
<dbReference type="Proteomes" id="UP001488838">
    <property type="component" value="Unassembled WGS sequence"/>
</dbReference>
<evidence type="ECO:0000256" key="1">
    <source>
        <dbReference type="ARBA" id="ARBA00001947"/>
    </source>
</evidence>
<comment type="similarity">
    <text evidence="3">Belongs to the PTPS family.</text>
</comment>
<dbReference type="EC" id="4.2.3.12" evidence="4"/>
<reference evidence="9 10" key="1">
    <citation type="journal article" date="2023" name="bioRxiv">
        <title>Conserved and derived expression patterns and positive selection on dental genes reveal complex evolutionary context of ever-growing rodent molars.</title>
        <authorList>
            <person name="Calamari Z.T."/>
            <person name="Song A."/>
            <person name="Cohen E."/>
            <person name="Akter M."/>
            <person name="Roy R.D."/>
            <person name="Hallikas O."/>
            <person name="Christensen M.M."/>
            <person name="Li P."/>
            <person name="Marangoni P."/>
            <person name="Jernvall J."/>
            <person name="Klein O.D."/>
        </authorList>
    </citation>
    <scope>NUCLEOTIDE SEQUENCE [LARGE SCALE GENOMIC DNA]</scope>
    <source>
        <strain evidence="9">V071</strain>
    </source>
</reference>
<dbReference type="Gene3D" id="3.30.479.10">
    <property type="entry name" value="6-pyruvoyl tetrahydropterin synthase/QueD"/>
    <property type="match status" value="1"/>
</dbReference>
<dbReference type="GO" id="GO:0003874">
    <property type="term" value="F:6-pyruvoyltetrahydropterin synthase activity"/>
    <property type="evidence" value="ECO:0007669"/>
    <property type="project" value="UniProtKB-EC"/>
</dbReference>
<dbReference type="PANTHER" id="PTHR12589">
    <property type="entry name" value="PYRUVOYL TETRAHYDROBIOPTERIN SYNTHASE"/>
    <property type="match status" value="1"/>
</dbReference>
<dbReference type="EMBL" id="JBBHLL010000902">
    <property type="protein sequence ID" value="KAK7797095.1"/>
    <property type="molecule type" value="Genomic_DNA"/>
</dbReference>
<proteinExistence type="inferred from homology"/>
<evidence type="ECO:0000256" key="8">
    <source>
        <dbReference type="ARBA" id="ARBA00023239"/>
    </source>
</evidence>
<keyword evidence="7" id="KW-0783">Tetrahydrobiopterin biosynthesis</keyword>
<gene>
    <name evidence="9" type="ORF">U0070_001340</name>
</gene>
<dbReference type="GO" id="GO:0005739">
    <property type="term" value="C:mitochondrion"/>
    <property type="evidence" value="ECO:0007669"/>
    <property type="project" value="TreeGrafter"/>
</dbReference>
<keyword evidence="8" id="KW-0456">Lyase</keyword>
<evidence type="ECO:0000313" key="9">
    <source>
        <dbReference type="EMBL" id="KAK7797095.1"/>
    </source>
</evidence>
<keyword evidence="10" id="KW-1185">Reference proteome</keyword>
<dbReference type="InterPro" id="IPR007115">
    <property type="entry name" value="6-PTP_synth/QueD"/>
</dbReference>
<name>A0AAW0H3V4_MYOGA</name>
<comment type="pathway">
    <text evidence="2">Cofactor biosynthesis; tetrahydrobiopterin biosynthesis; tetrahydrobiopterin from 7,8-dihydroneopterin triphosphate: step 1/3.</text>
</comment>
<accession>A0AAW0H3V4</accession>
<keyword evidence="5" id="KW-0479">Metal-binding</keyword>